<dbReference type="InterPro" id="IPR028051">
    <property type="entry name" value="CheX-like_dom"/>
</dbReference>
<evidence type="ECO:0000259" key="2">
    <source>
        <dbReference type="Pfam" id="PF13690"/>
    </source>
</evidence>
<keyword evidence="1" id="KW-0145">Chemotaxis</keyword>
<evidence type="ECO:0000313" key="3">
    <source>
        <dbReference type="EMBL" id="HEF64040.1"/>
    </source>
</evidence>
<proteinExistence type="predicted"/>
<reference evidence="3" key="1">
    <citation type="journal article" date="2020" name="mSystems">
        <title>Genome- and Community-Level Interaction Insights into Carbon Utilization and Element Cycling Functions of Hydrothermarchaeota in Hydrothermal Sediment.</title>
        <authorList>
            <person name="Zhou Z."/>
            <person name="Liu Y."/>
            <person name="Xu W."/>
            <person name="Pan J."/>
            <person name="Luo Z.H."/>
            <person name="Li M."/>
        </authorList>
    </citation>
    <scope>NUCLEOTIDE SEQUENCE [LARGE SCALE GENOMIC DNA]</scope>
    <source>
        <strain evidence="3">SpSt-222</strain>
    </source>
</reference>
<organism evidence="3">
    <name type="scientific">Thermomicrobium roseum</name>
    <dbReference type="NCBI Taxonomy" id="500"/>
    <lineage>
        <taxon>Bacteria</taxon>
        <taxon>Pseudomonadati</taxon>
        <taxon>Thermomicrobiota</taxon>
        <taxon>Thermomicrobia</taxon>
        <taxon>Thermomicrobiales</taxon>
        <taxon>Thermomicrobiaceae</taxon>
        <taxon>Thermomicrobium</taxon>
    </lineage>
</organism>
<accession>A0A7C1JVQ2</accession>
<comment type="caution">
    <text evidence="3">The sequence shown here is derived from an EMBL/GenBank/DDBJ whole genome shotgun (WGS) entry which is preliminary data.</text>
</comment>
<dbReference type="Pfam" id="PF13690">
    <property type="entry name" value="CheX"/>
    <property type="match status" value="1"/>
</dbReference>
<dbReference type="AlphaFoldDB" id="A0A7C1JVQ2"/>
<feature type="domain" description="Chemotaxis phosphatase CheX-like" evidence="2">
    <location>
        <begin position="58"/>
        <end position="135"/>
    </location>
</feature>
<evidence type="ECO:0000256" key="1">
    <source>
        <dbReference type="ARBA" id="ARBA00022500"/>
    </source>
</evidence>
<dbReference type="Gene3D" id="3.40.1550.10">
    <property type="entry name" value="CheC-like"/>
    <property type="match status" value="1"/>
</dbReference>
<dbReference type="GO" id="GO:0006935">
    <property type="term" value="P:chemotaxis"/>
    <property type="evidence" value="ECO:0007669"/>
    <property type="project" value="UniProtKB-KW"/>
</dbReference>
<dbReference type="SUPFAM" id="SSF103039">
    <property type="entry name" value="CheC-like"/>
    <property type="match status" value="1"/>
</dbReference>
<protein>
    <submittedName>
        <fullName evidence="3">Chemotaxis protein CheX</fullName>
    </submittedName>
</protein>
<name>A0A7C1JVQ2_THERO</name>
<dbReference type="EMBL" id="DSJL01000001">
    <property type="protein sequence ID" value="HEF64040.1"/>
    <property type="molecule type" value="Genomic_DNA"/>
</dbReference>
<gene>
    <name evidence="3" type="ORF">ENP47_00280</name>
</gene>
<dbReference type="InterPro" id="IPR028976">
    <property type="entry name" value="CheC-like_sf"/>
</dbReference>
<sequence length="170" mass="17255">MSHAIVQELTASGQLVAFIGQAAKEALEPLCGTEVTVVGEGELPWAHPPVGIALVTVVDTGGGGFQAVVWLGGELEALASVAEVLLGERPDGEDEMLQDAVRELTNILAGQIQRHLAGVGLQMGLGLPVYVSGAKSLNVGASLSSGAAVRVQVGLPDQPVLDVGFAAKEG</sequence>